<gene>
    <name evidence="3" type="ORF">BESB_083530</name>
</gene>
<protein>
    <submittedName>
        <fullName evidence="3">MaoC family domain-containing protein</fullName>
    </submittedName>
</protein>
<dbReference type="Gene3D" id="3.10.129.10">
    <property type="entry name" value="Hotdog Thioesterase"/>
    <property type="match status" value="1"/>
</dbReference>
<dbReference type="STRING" id="94643.A0A2A9M7J1"/>
<sequence>MRATTSLQTCSTHLNIWAFSNSTRNASAARIAANVGIWSSAKHPYPWLTAPSGVCVFFPSFFAPRQVIREKCIGFVLGENRSSYTQRDCIIYALGVGCSQDPLNDTELPYTYEQHADNFRIIPSIATTFPAFERLMEGLEKCPGLPDFNPMMLLHGQQKVMLCQPLEDTIPNLVTRAVIKDVEDKKSGAVITIDCDSTCEKTGTLICRNECKLFIRGIGNFSSEGKSEKTSKEEPKARLRTQRSSVSFQGAPAYTFTVKTPENLALIYRLSGDTNPLHADKQMAALGGFKRPILHGLCTFGIATRAIIHALLENDPTRVLSVSGRFSAAVTPGDELGVQMWPRKGASSESGGDEILFNVINKTKDDQVCLEQGVLIVRNPGVHVSRL</sequence>
<dbReference type="OrthoDB" id="60204at2759"/>
<evidence type="ECO:0000259" key="2">
    <source>
        <dbReference type="Pfam" id="PF22622"/>
    </source>
</evidence>
<organism evidence="3 4">
    <name type="scientific">Besnoitia besnoiti</name>
    <name type="common">Apicomplexan protozoan</name>
    <dbReference type="NCBI Taxonomy" id="94643"/>
    <lineage>
        <taxon>Eukaryota</taxon>
        <taxon>Sar</taxon>
        <taxon>Alveolata</taxon>
        <taxon>Apicomplexa</taxon>
        <taxon>Conoidasida</taxon>
        <taxon>Coccidia</taxon>
        <taxon>Eucoccidiorida</taxon>
        <taxon>Eimeriorina</taxon>
        <taxon>Sarcocystidae</taxon>
        <taxon>Besnoitia</taxon>
    </lineage>
</organism>
<name>A0A2A9M7J1_BESBE</name>
<dbReference type="SUPFAM" id="SSF54637">
    <property type="entry name" value="Thioesterase/thiol ester dehydrase-isomerase"/>
    <property type="match status" value="2"/>
</dbReference>
<dbReference type="Pfam" id="PF22622">
    <property type="entry name" value="MFE-2_hydrat-2_N"/>
    <property type="match status" value="1"/>
</dbReference>
<keyword evidence="4" id="KW-1185">Reference proteome</keyword>
<dbReference type="InterPro" id="IPR029069">
    <property type="entry name" value="HotDog_dom_sf"/>
</dbReference>
<dbReference type="VEuPathDB" id="ToxoDB:BESB_083530"/>
<proteinExistence type="predicted"/>
<dbReference type="Pfam" id="PF01575">
    <property type="entry name" value="MaoC_dehydratas"/>
    <property type="match status" value="1"/>
</dbReference>
<dbReference type="GO" id="GO:0044594">
    <property type="term" value="F:17-beta-hydroxysteroid dehydrogenase (NAD+) activity"/>
    <property type="evidence" value="ECO:0007669"/>
    <property type="project" value="TreeGrafter"/>
</dbReference>
<dbReference type="Proteomes" id="UP000224006">
    <property type="component" value="Chromosome VIII"/>
</dbReference>
<dbReference type="InterPro" id="IPR002539">
    <property type="entry name" value="MaoC-like_dom"/>
</dbReference>
<feature type="domain" description="MaoC-like" evidence="1">
    <location>
        <begin position="257"/>
        <end position="343"/>
    </location>
</feature>
<dbReference type="InterPro" id="IPR054357">
    <property type="entry name" value="MFE-2_N"/>
</dbReference>
<dbReference type="AlphaFoldDB" id="A0A2A9M7J1"/>
<dbReference type="GeneID" id="40313279"/>
<evidence type="ECO:0000313" key="3">
    <source>
        <dbReference type="EMBL" id="PFH33154.1"/>
    </source>
</evidence>
<evidence type="ECO:0000259" key="1">
    <source>
        <dbReference type="Pfam" id="PF01575"/>
    </source>
</evidence>
<dbReference type="PANTHER" id="PTHR13078">
    <property type="entry name" value="PEROXISOMAL MULTIFUNCTIONAL ENZYME TYPE 2-RELATED"/>
    <property type="match status" value="1"/>
</dbReference>
<comment type="caution">
    <text evidence="3">The sequence shown here is derived from an EMBL/GenBank/DDBJ whole genome shotgun (WGS) entry which is preliminary data.</text>
</comment>
<dbReference type="GO" id="GO:0004300">
    <property type="term" value="F:enoyl-CoA hydratase activity"/>
    <property type="evidence" value="ECO:0007669"/>
    <property type="project" value="TreeGrafter"/>
</dbReference>
<dbReference type="PANTHER" id="PTHR13078:SF56">
    <property type="entry name" value="PEROXISOMAL MULTIFUNCTIONAL ENZYME TYPE 2"/>
    <property type="match status" value="1"/>
</dbReference>
<dbReference type="GO" id="GO:0005777">
    <property type="term" value="C:peroxisome"/>
    <property type="evidence" value="ECO:0007669"/>
    <property type="project" value="TreeGrafter"/>
</dbReference>
<dbReference type="EMBL" id="NWUJ01000009">
    <property type="protein sequence ID" value="PFH33154.1"/>
    <property type="molecule type" value="Genomic_DNA"/>
</dbReference>
<feature type="domain" description="Peroxisomal multifunctional enzyme type 2-like N-terminal" evidence="2">
    <location>
        <begin position="83"/>
        <end position="217"/>
    </location>
</feature>
<reference evidence="3 4" key="1">
    <citation type="submission" date="2017-09" db="EMBL/GenBank/DDBJ databases">
        <title>Genome sequencing of Besnoitia besnoiti strain Bb-Ger1.</title>
        <authorList>
            <person name="Schares G."/>
            <person name="Venepally P."/>
            <person name="Lorenzi H.A."/>
        </authorList>
    </citation>
    <scope>NUCLEOTIDE SEQUENCE [LARGE SCALE GENOMIC DNA]</scope>
    <source>
        <strain evidence="3 4">Bb-Ger1</strain>
    </source>
</reference>
<evidence type="ECO:0000313" key="4">
    <source>
        <dbReference type="Proteomes" id="UP000224006"/>
    </source>
</evidence>
<dbReference type="GO" id="GO:0006635">
    <property type="term" value="P:fatty acid beta-oxidation"/>
    <property type="evidence" value="ECO:0007669"/>
    <property type="project" value="TreeGrafter"/>
</dbReference>
<dbReference type="GO" id="GO:0003857">
    <property type="term" value="F:(3S)-3-hydroxyacyl-CoA dehydrogenase (NAD+) activity"/>
    <property type="evidence" value="ECO:0007669"/>
    <property type="project" value="TreeGrafter"/>
</dbReference>
<dbReference type="RefSeq" id="XP_029217163.1">
    <property type="nucleotide sequence ID" value="XM_029366703.1"/>
</dbReference>
<accession>A0A2A9M7J1</accession>
<dbReference type="KEGG" id="bbes:BESB_083530"/>